<comment type="caution">
    <text evidence="1">The sequence shown here is derived from an EMBL/GenBank/DDBJ whole genome shotgun (WGS) entry which is preliminary data.</text>
</comment>
<keyword evidence="2" id="KW-1185">Reference proteome</keyword>
<evidence type="ECO:0000313" key="1">
    <source>
        <dbReference type="EMBL" id="KHQ50292.1"/>
    </source>
</evidence>
<organism evidence="1 2">
    <name type="scientific">Mameliella alba</name>
    <dbReference type="NCBI Taxonomy" id="561184"/>
    <lineage>
        <taxon>Bacteria</taxon>
        <taxon>Pseudomonadati</taxon>
        <taxon>Pseudomonadota</taxon>
        <taxon>Alphaproteobacteria</taxon>
        <taxon>Rhodobacterales</taxon>
        <taxon>Roseobacteraceae</taxon>
        <taxon>Mameliella</taxon>
    </lineage>
</organism>
<dbReference type="AlphaFoldDB" id="A0A0B3RQX6"/>
<dbReference type="EMBL" id="JSUQ01000028">
    <property type="protein sequence ID" value="KHQ50292.1"/>
    <property type="molecule type" value="Genomic_DNA"/>
</dbReference>
<sequence>MTMKPQIADSLFPDWTVPAQPDWIKGVSGGERYALLNRWSYMVGPIRQAEMDGLPQLGPIIAVMGQRPEKIRAKLGRAVWRKIHHATLATNGTRAVLWWRWQDRLDWADLVEIKPCHLRKINRECRGRYWTDGAWYAGRMAPATAGGWRWLRDIYEDSRHMGVRVNPRWSLARLQKEHDAAGRREAAARHSPAKWAVPYRFEADGFHFERLISDQDMGMEGHAMRHCVAGFARQARSGKLLIFRITGAQRATVSLTAAGHVHDLKSYANGRVSFDCKQAVQKLIQAVKADRLTT</sequence>
<evidence type="ECO:0000313" key="2">
    <source>
        <dbReference type="Proteomes" id="UP000030960"/>
    </source>
</evidence>
<accession>A0A0B3RQX6</accession>
<name>A0A0B3RQX6_9RHOB</name>
<dbReference type="RefSeq" id="WP_043146381.1">
    <property type="nucleotide sequence ID" value="NZ_JSUQ01000028.1"/>
</dbReference>
<dbReference type="Proteomes" id="UP000030960">
    <property type="component" value="Unassembled WGS sequence"/>
</dbReference>
<reference evidence="1 2" key="1">
    <citation type="submission" date="2014-10" db="EMBL/GenBank/DDBJ databases">
        <title>Genome sequence of Ponticoccus sp. strain UMTAT08 isolated from clonal culture of toxic dinoflagellate Alexandrium tamiyavanichii.</title>
        <authorList>
            <person name="Gan H.Y."/>
            <person name="Muhd D.-D."/>
            <person name="Mohd Noor M.E."/>
            <person name="Yeong Y.S."/>
            <person name="Usup G."/>
        </authorList>
    </citation>
    <scope>NUCLEOTIDE SEQUENCE [LARGE SCALE GENOMIC DNA]</scope>
    <source>
        <strain evidence="1 2">UMTAT08</strain>
    </source>
</reference>
<dbReference type="OrthoDB" id="7864699at2"/>
<protein>
    <submittedName>
        <fullName evidence="1">Uncharacterized protein</fullName>
    </submittedName>
</protein>
<dbReference type="InterPro" id="IPR025586">
    <property type="entry name" value="PcfJ"/>
</dbReference>
<dbReference type="Pfam" id="PF14284">
    <property type="entry name" value="PcfJ"/>
    <property type="match status" value="1"/>
</dbReference>
<gene>
    <name evidence="1" type="ORF">OA50_05140</name>
</gene>
<proteinExistence type="predicted"/>